<evidence type="ECO:0000313" key="3">
    <source>
        <dbReference type="Proteomes" id="UP000613401"/>
    </source>
</evidence>
<proteinExistence type="predicted"/>
<organism evidence="2 3">
    <name type="scientific">Colletotrichum gloeosporioides</name>
    <name type="common">Anthracnose fungus</name>
    <name type="synonym">Glomerella cingulata</name>
    <dbReference type="NCBI Taxonomy" id="474922"/>
    <lineage>
        <taxon>Eukaryota</taxon>
        <taxon>Fungi</taxon>
        <taxon>Dikarya</taxon>
        <taxon>Ascomycota</taxon>
        <taxon>Pezizomycotina</taxon>
        <taxon>Sordariomycetes</taxon>
        <taxon>Hypocreomycetidae</taxon>
        <taxon>Glomerellales</taxon>
        <taxon>Glomerellaceae</taxon>
        <taxon>Colletotrichum</taxon>
        <taxon>Colletotrichum gloeosporioides species complex</taxon>
    </lineage>
</organism>
<name>A0A8H4CWA5_COLGL</name>
<evidence type="ECO:0000313" key="2">
    <source>
        <dbReference type="EMBL" id="KAF3811177.1"/>
    </source>
</evidence>
<reference evidence="2" key="2">
    <citation type="submission" date="2020-03" db="EMBL/GenBank/DDBJ databases">
        <authorList>
            <person name="Fu F.-F."/>
            <person name="Chen J."/>
        </authorList>
    </citation>
    <scope>NUCLEOTIDE SEQUENCE</scope>
    <source>
        <strain evidence="2">Lc1</strain>
    </source>
</reference>
<dbReference type="Proteomes" id="UP000613401">
    <property type="component" value="Unassembled WGS sequence"/>
</dbReference>
<dbReference type="RefSeq" id="XP_045270336.1">
    <property type="nucleotide sequence ID" value="XM_045401607.1"/>
</dbReference>
<protein>
    <recommendedName>
        <fullName evidence="1">Trs120/TRAPPC9 N-terminal domain-containing protein</fullName>
    </recommendedName>
</protein>
<dbReference type="EMBL" id="WVTB01000007">
    <property type="protein sequence ID" value="KAF3811177.1"/>
    <property type="molecule type" value="Genomic_DNA"/>
</dbReference>
<keyword evidence="3" id="KW-1185">Reference proteome</keyword>
<dbReference type="Pfam" id="PF08626">
    <property type="entry name" value="TRAPPC9-Trs120"/>
    <property type="match status" value="1"/>
</dbReference>
<feature type="domain" description="Trs120/TRAPPC9 N-terminal" evidence="1">
    <location>
        <begin position="6"/>
        <end position="57"/>
    </location>
</feature>
<comment type="caution">
    <text evidence="2">The sequence shown here is derived from an EMBL/GenBank/DDBJ whole genome shotgun (WGS) entry which is preliminary data.</text>
</comment>
<gene>
    <name evidence="2" type="ORF">GCG54_00001491</name>
</gene>
<sequence>MSLDSLLPIAPARVRALILPVGQIRSDRFSSFVERLRPEHVVSLRDVTPDGRPHRSKCHSL</sequence>
<dbReference type="GeneID" id="69008660"/>
<accession>A0A8H4CWA5</accession>
<reference evidence="2" key="1">
    <citation type="journal article" date="2020" name="Phytopathology">
        <title>Genome sequence and comparative analysis of Colletotrichum gloeosporioides isolated from Liriodendron leaves.</title>
        <authorList>
            <person name="Fu F.F."/>
            <person name="Hao Z."/>
            <person name="Wang P."/>
            <person name="Lu Y."/>
            <person name="Xue L.J."/>
            <person name="Wei G."/>
            <person name="Tian Y."/>
            <person name="Baishi H."/>
            <person name="Xu H."/>
            <person name="Shi J."/>
            <person name="Cheng T."/>
            <person name="Wang G."/>
            <person name="Yi Y."/>
            <person name="Chen J."/>
        </authorList>
    </citation>
    <scope>NUCLEOTIDE SEQUENCE</scope>
    <source>
        <strain evidence="2">Lc1</strain>
    </source>
</reference>
<evidence type="ECO:0000259" key="1">
    <source>
        <dbReference type="Pfam" id="PF08626"/>
    </source>
</evidence>
<dbReference type="InterPro" id="IPR058563">
    <property type="entry name" value="Trs120_TRAPPC9_N"/>
</dbReference>
<dbReference type="AlphaFoldDB" id="A0A8H4CWA5"/>